<dbReference type="RefSeq" id="WP_177167291.1">
    <property type="nucleotide sequence ID" value="NZ_FOHJ01000008.1"/>
</dbReference>
<keyword evidence="2" id="KW-1185">Reference proteome</keyword>
<dbReference type="Pfam" id="PF08812">
    <property type="entry name" value="YtxC"/>
    <property type="match status" value="1"/>
</dbReference>
<evidence type="ECO:0000313" key="1">
    <source>
        <dbReference type="EMBL" id="SET78825.1"/>
    </source>
</evidence>
<dbReference type="EMBL" id="FOHJ01000008">
    <property type="protein sequence ID" value="SET78825.1"/>
    <property type="molecule type" value="Genomic_DNA"/>
</dbReference>
<dbReference type="STRING" id="237682.SAMN05421676_10858"/>
<gene>
    <name evidence="1" type="ORF">SAMN05421676_10858</name>
</gene>
<name>A0A1I0H5K4_9BACI</name>
<evidence type="ECO:0000313" key="2">
    <source>
        <dbReference type="Proteomes" id="UP000199095"/>
    </source>
</evidence>
<organism evidence="1 2">
    <name type="scientific">Salinibacillus kushneri</name>
    <dbReference type="NCBI Taxonomy" id="237682"/>
    <lineage>
        <taxon>Bacteria</taxon>
        <taxon>Bacillati</taxon>
        <taxon>Bacillota</taxon>
        <taxon>Bacilli</taxon>
        <taxon>Bacillales</taxon>
        <taxon>Bacillaceae</taxon>
        <taxon>Salinibacillus</taxon>
    </lineage>
</organism>
<accession>A0A1I0H5K4</accession>
<proteinExistence type="predicted"/>
<dbReference type="AlphaFoldDB" id="A0A1I0H5K4"/>
<sequence>MGLVIHFFSEEEAEAYFHRIYSDDEHRIQFERGEGPAYFVRVDGQFEKPMLEKVIYGLLYVFIQYRLPALSKDILKKVYYFSDEHELMHIIPILQSVMQNPKGYGTQSELQSAMEFYYIFEQQIGQNQIVSFDVMMENNQQYFKEQLIEVTGYAIEEWKREEDYQDFIQRLRDYLKDKEPKTKLLVITYHHEFHFFKEDGRRYTTNELKALQNKESLHFIDLLSSEFPLPSILGVAPKRVVVYTSRPSDPKIIFLQSIFQEHVKVLSMEKFPFIGKKA</sequence>
<dbReference type="Proteomes" id="UP000199095">
    <property type="component" value="Unassembled WGS sequence"/>
</dbReference>
<reference evidence="2" key="1">
    <citation type="submission" date="2016-10" db="EMBL/GenBank/DDBJ databases">
        <authorList>
            <person name="Varghese N."/>
            <person name="Submissions S."/>
        </authorList>
    </citation>
    <scope>NUCLEOTIDE SEQUENCE [LARGE SCALE GENOMIC DNA]</scope>
    <source>
        <strain evidence="2">CGMCC 1.3566</strain>
    </source>
</reference>
<dbReference type="InterPro" id="IPR014199">
    <property type="entry name" value="Spore_YtxC"/>
</dbReference>
<protein>
    <submittedName>
        <fullName evidence="1">Putative sporulation protein YtxC</fullName>
    </submittedName>
</protein>